<reference evidence="1" key="1">
    <citation type="journal article" date="2014" name="Front. Microbiol.">
        <title>High frequency of phylogenetically diverse reductive dehalogenase-homologous genes in deep subseafloor sedimentary metagenomes.</title>
        <authorList>
            <person name="Kawai M."/>
            <person name="Futagami T."/>
            <person name="Toyoda A."/>
            <person name="Takaki Y."/>
            <person name="Nishi S."/>
            <person name="Hori S."/>
            <person name="Arai W."/>
            <person name="Tsubouchi T."/>
            <person name="Morono Y."/>
            <person name="Uchiyama I."/>
            <person name="Ito T."/>
            <person name="Fujiyama A."/>
            <person name="Inagaki F."/>
            <person name="Takami H."/>
        </authorList>
    </citation>
    <scope>NUCLEOTIDE SEQUENCE</scope>
    <source>
        <strain evidence="1">Expedition CK06-06</strain>
    </source>
</reference>
<organism evidence="1">
    <name type="scientific">marine sediment metagenome</name>
    <dbReference type="NCBI Taxonomy" id="412755"/>
    <lineage>
        <taxon>unclassified sequences</taxon>
        <taxon>metagenomes</taxon>
        <taxon>ecological metagenomes</taxon>
    </lineage>
</organism>
<name>X1HII9_9ZZZZ</name>
<feature type="non-terminal residue" evidence="1">
    <location>
        <position position="1"/>
    </location>
</feature>
<gene>
    <name evidence="1" type="ORF">S03H2_49047</name>
</gene>
<accession>X1HII9</accession>
<sequence>IKSHNYEIFTEIKIKTFCKEKSFISIEEQSCLC</sequence>
<evidence type="ECO:0000313" key="1">
    <source>
        <dbReference type="EMBL" id="GAH69302.1"/>
    </source>
</evidence>
<protein>
    <submittedName>
        <fullName evidence="1">Uncharacterized protein</fullName>
    </submittedName>
</protein>
<dbReference type="EMBL" id="BARU01030967">
    <property type="protein sequence ID" value="GAH69302.1"/>
    <property type="molecule type" value="Genomic_DNA"/>
</dbReference>
<proteinExistence type="predicted"/>
<dbReference type="AlphaFoldDB" id="X1HII9"/>
<comment type="caution">
    <text evidence="1">The sequence shown here is derived from an EMBL/GenBank/DDBJ whole genome shotgun (WGS) entry which is preliminary data.</text>
</comment>